<dbReference type="GO" id="GO:0005737">
    <property type="term" value="C:cytoplasm"/>
    <property type="evidence" value="ECO:0007669"/>
    <property type="project" value="TreeGrafter"/>
</dbReference>
<name>X1DKC2_9ZZZZ</name>
<sequence length="245" mass="27368">MFLEKLRKKWNDRKIFFLKPKRSDSLICVSEKEIGNKSGILIGLNYPNSFYSLNGCVNDVKNGDSYLKTHGYDSKFLDDSGVTDSYNVLEALEELGSNDSKYVFFHYSGHGTQQVDKDGDEADGMDEVVYSIGGKLITDDEINKTLSSFPEDKIVFLIFDCCHSGTIADLPYISSPYGYSLEKVPKFVKAKVICLSGCKDNQTSADVTEDSISYGALSSTLYNILKNYFAENGYIAVTLTLNEKR</sequence>
<dbReference type="AlphaFoldDB" id="X1DKC2"/>
<proteinExistence type="predicted"/>
<dbReference type="PANTHER" id="PTHR48104">
    <property type="entry name" value="METACASPASE-4"/>
    <property type="match status" value="1"/>
</dbReference>
<evidence type="ECO:0000313" key="2">
    <source>
        <dbReference type="EMBL" id="GAG96871.1"/>
    </source>
</evidence>
<dbReference type="InterPro" id="IPR050452">
    <property type="entry name" value="Metacaspase"/>
</dbReference>
<dbReference type="InterPro" id="IPR011600">
    <property type="entry name" value="Pept_C14_caspase"/>
</dbReference>
<feature type="non-terminal residue" evidence="2">
    <location>
        <position position="245"/>
    </location>
</feature>
<evidence type="ECO:0000259" key="1">
    <source>
        <dbReference type="Pfam" id="PF00656"/>
    </source>
</evidence>
<dbReference type="EMBL" id="BART01022477">
    <property type="protein sequence ID" value="GAG96871.1"/>
    <property type="molecule type" value="Genomic_DNA"/>
</dbReference>
<organism evidence="2">
    <name type="scientific">marine sediment metagenome</name>
    <dbReference type="NCBI Taxonomy" id="412755"/>
    <lineage>
        <taxon>unclassified sequences</taxon>
        <taxon>metagenomes</taxon>
        <taxon>ecological metagenomes</taxon>
    </lineage>
</organism>
<dbReference type="SUPFAM" id="SSF52129">
    <property type="entry name" value="Caspase-like"/>
    <property type="match status" value="1"/>
</dbReference>
<dbReference type="Gene3D" id="3.40.50.12660">
    <property type="match status" value="1"/>
</dbReference>
<feature type="domain" description="Peptidase C14 caspase" evidence="1">
    <location>
        <begin position="40"/>
        <end position="229"/>
    </location>
</feature>
<protein>
    <recommendedName>
        <fullName evidence="1">Peptidase C14 caspase domain-containing protein</fullName>
    </recommendedName>
</protein>
<dbReference type="Pfam" id="PF00656">
    <property type="entry name" value="Peptidase_C14"/>
    <property type="match status" value="1"/>
</dbReference>
<dbReference type="GO" id="GO:0006508">
    <property type="term" value="P:proteolysis"/>
    <property type="evidence" value="ECO:0007669"/>
    <property type="project" value="InterPro"/>
</dbReference>
<dbReference type="PANTHER" id="PTHR48104:SF30">
    <property type="entry name" value="METACASPASE-1"/>
    <property type="match status" value="1"/>
</dbReference>
<gene>
    <name evidence="2" type="ORF">S01H4_41137</name>
</gene>
<comment type="caution">
    <text evidence="2">The sequence shown here is derived from an EMBL/GenBank/DDBJ whole genome shotgun (WGS) entry which is preliminary data.</text>
</comment>
<reference evidence="2" key="1">
    <citation type="journal article" date="2014" name="Front. Microbiol.">
        <title>High frequency of phylogenetically diverse reductive dehalogenase-homologous genes in deep subseafloor sedimentary metagenomes.</title>
        <authorList>
            <person name="Kawai M."/>
            <person name="Futagami T."/>
            <person name="Toyoda A."/>
            <person name="Takaki Y."/>
            <person name="Nishi S."/>
            <person name="Hori S."/>
            <person name="Arai W."/>
            <person name="Tsubouchi T."/>
            <person name="Morono Y."/>
            <person name="Uchiyama I."/>
            <person name="Ito T."/>
            <person name="Fujiyama A."/>
            <person name="Inagaki F."/>
            <person name="Takami H."/>
        </authorList>
    </citation>
    <scope>NUCLEOTIDE SEQUENCE</scope>
    <source>
        <strain evidence="2">Expedition CK06-06</strain>
    </source>
</reference>
<accession>X1DKC2</accession>
<dbReference type="InterPro" id="IPR029030">
    <property type="entry name" value="Caspase-like_dom_sf"/>
</dbReference>
<dbReference type="GO" id="GO:0004197">
    <property type="term" value="F:cysteine-type endopeptidase activity"/>
    <property type="evidence" value="ECO:0007669"/>
    <property type="project" value="InterPro"/>
</dbReference>